<accession>A0A2T9Y1N3</accession>
<feature type="transmembrane region" description="Helical" evidence="1">
    <location>
        <begin position="12"/>
        <end position="33"/>
    </location>
</feature>
<proteinExistence type="predicted"/>
<keyword evidence="1" id="KW-0472">Membrane</keyword>
<organism evidence="2 3">
    <name type="scientific">Smittium simulii</name>
    <dbReference type="NCBI Taxonomy" id="133385"/>
    <lineage>
        <taxon>Eukaryota</taxon>
        <taxon>Fungi</taxon>
        <taxon>Fungi incertae sedis</taxon>
        <taxon>Zoopagomycota</taxon>
        <taxon>Kickxellomycotina</taxon>
        <taxon>Harpellomycetes</taxon>
        <taxon>Harpellales</taxon>
        <taxon>Legeriomycetaceae</taxon>
        <taxon>Smittium</taxon>
    </lineage>
</organism>
<keyword evidence="3" id="KW-1185">Reference proteome</keyword>
<name>A0A2T9Y1N3_9FUNG</name>
<evidence type="ECO:0000313" key="3">
    <source>
        <dbReference type="Proteomes" id="UP000245383"/>
    </source>
</evidence>
<protein>
    <submittedName>
        <fullName evidence="2">Uncharacterized protein</fullName>
    </submittedName>
</protein>
<keyword evidence="1" id="KW-0812">Transmembrane</keyword>
<evidence type="ECO:0000256" key="1">
    <source>
        <dbReference type="SAM" id="Phobius"/>
    </source>
</evidence>
<comment type="caution">
    <text evidence="2">The sequence shown here is derived from an EMBL/GenBank/DDBJ whole genome shotgun (WGS) entry which is preliminary data.</text>
</comment>
<evidence type="ECO:0000313" key="2">
    <source>
        <dbReference type="EMBL" id="PVU86238.1"/>
    </source>
</evidence>
<dbReference type="EMBL" id="MBFR01000704">
    <property type="protein sequence ID" value="PVU86238.1"/>
    <property type="molecule type" value="Genomic_DNA"/>
</dbReference>
<keyword evidence="1" id="KW-1133">Transmembrane helix</keyword>
<sequence>MDLKLIKKKVENNKLIVAVGCCAALGGLIYYFIKDTKVFANIIEDLLSDNELPETVDNTELTREKKYNQSITSNISDRSSSFNSSDMTLARATIEKKPRLILFAANILYHFEHHADGEIVILNPRFRRIVKSLQKTYEILFLAKALNTNQQNLIEQALENNKILKNIYNTQTSTRKGDNQEKNDTVDKTFNQEFYTEPNSSNSSECGILINSENVLYYSTTEGKYNMVKHLATENPPRILYNRYDNARSSVYYDCNKITVAIDTDFEFLEEIQNIVPTLVYIKKEGALEPNDQTQDYGKINNKSKIHILTTIEDVYNII</sequence>
<gene>
    <name evidence="2" type="ORF">BB561_006775</name>
</gene>
<dbReference type="AlphaFoldDB" id="A0A2T9Y1N3"/>
<dbReference type="Proteomes" id="UP000245383">
    <property type="component" value="Unassembled WGS sequence"/>
</dbReference>
<reference evidence="2 3" key="1">
    <citation type="journal article" date="2018" name="MBio">
        <title>Comparative Genomics Reveals the Core Gene Toolbox for the Fungus-Insect Symbiosis.</title>
        <authorList>
            <person name="Wang Y."/>
            <person name="Stata M."/>
            <person name="Wang W."/>
            <person name="Stajich J.E."/>
            <person name="White M.M."/>
            <person name="Moncalvo J.M."/>
        </authorList>
    </citation>
    <scope>NUCLEOTIDE SEQUENCE [LARGE SCALE GENOMIC DNA]</scope>
    <source>
        <strain evidence="2 3">SWE-8-4</strain>
    </source>
</reference>